<feature type="transmembrane region" description="Helical" evidence="1">
    <location>
        <begin position="67"/>
        <end position="87"/>
    </location>
</feature>
<dbReference type="EMBL" id="LT607409">
    <property type="protein sequence ID" value="SCF29962.1"/>
    <property type="molecule type" value="Genomic_DNA"/>
</dbReference>
<organism evidence="2 3">
    <name type="scientific">Micromonospora chokoriensis</name>
    <dbReference type="NCBI Taxonomy" id="356851"/>
    <lineage>
        <taxon>Bacteria</taxon>
        <taxon>Bacillati</taxon>
        <taxon>Actinomycetota</taxon>
        <taxon>Actinomycetes</taxon>
        <taxon>Micromonosporales</taxon>
        <taxon>Micromonosporaceae</taxon>
        <taxon>Micromonospora</taxon>
    </lineage>
</organism>
<name>A0A1C4ZAD6_9ACTN</name>
<feature type="transmembrane region" description="Helical" evidence="1">
    <location>
        <begin position="93"/>
        <end position="118"/>
    </location>
</feature>
<dbReference type="Proteomes" id="UP000198224">
    <property type="component" value="Chromosome I"/>
</dbReference>
<evidence type="ECO:0000256" key="1">
    <source>
        <dbReference type="SAM" id="Phobius"/>
    </source>
</evidence>
<dbReference type="RefSeq" id="WP_088990995.1">
    <property type="nucleotide sequence ID" value="NZ_LT607409.1"/>
</dbReference>
<accession>A0A1C4ZAD6</accession>
<evidence type="ECO:0008006" key="4">
    <source>
        <dbReference type="Google" id="ProtNLM"/>
    </source>
</evidence>
<feature type="transmembrane region" description="Helical" evidence="1">
    <location>
        <begin position="130"/>
        <end position="152"/>
    </location>
</feature>
<sequence>MVEPGRPGTTTAPTVRADVARRVAGSAAAGCAVAGAAAVTVAVVAGPGPGFTGYVSEAGIAGSAHALTYRIGILALAAALLLIGAALPPGVWAAPALLATGAVLTAVSGAVTCSAGCPLPPFERATVADLVHGGASIAATAAVVFAMVALAVSGPAGRAVRRLAGLAAALALPLCAAVGLAMLVLGRGTFVGVLERLILALAVLWGVATATALALAAESSPAVRSLTPTTPSDERKSA</sequence>
<keyword evidence="1" id="KW-1133">Transmembrane helix</keyword>
<dbReference type="InterPro" id="IPR009339">
    <property type="entry name" value="DUF998"/>
</dbReference>
<feature type="transmembrane region" description="Helical" evidence="1">
    <location>
        <begin position="23"/>
        <end position="46"/>
    </location>
</feature>
<proteinExistence type="predicted"/>
<dbReference type="Pfam" id="PF06197">
    <property type="entry name" value="DUF998"/>
    <property type="match status" value="1"/>
</dbReference>
<reference evidence="3" key="1">
    <citation type="submission" date="2016-06" db="EMBL/GenBank/DDBJ databases">
        <authorList>
            <person name="Varghese N."/>
            <person name="Submissions Spin"/>
        </authorList>
    </citation>
    <scope>NUCLEOTIDE SEQUENCE [LARGE SCALE GENOMIC DNA]</scope>
    <source>
        <strain evidence="3">DSM 45160</strain>
    </source>
</reference>
<dbReference type="AlphaFoldDB" id="A0A1C4ZAD6"/>
<protein>
    <recommendedName>
        <fullName evidence="4">DUF998 domain-containing protein</fullName>
    </recommendedName>
</protein>
<feature type="transmembrane region" description="Helical" evidence="1">
    <location>
        <begin position="197"/>
        <end position="217"/>
    </location>
</feature>
<evidence type="ECO:0000313" key="2">
    <source>
        <dbReference type="EMBL" id="SCF29962.1"/>
    </source>
</evidence>
<feature type="transmembrane region" description="Helical" evidence="1">
    <location>
        <begin position="164"/>
        <end position="185"/>
    </location>
</feature>
<evidence type="ECO:0000313" key="3">
    <source>
        <dbReference type="Proteomes" id="UP000198224"/>
    </source>
</evidence>
<keyword evidence="1" id="KW-0472">Membrane</keyword>
<keyword evidence="1" id="KW-0812">Transmembrane</keyword>
<keyword evidence="3" id="KW-1185">Reference proteome</keyword>
<gene>
    <name evidence="2" type="ORF">GA0070612_6081</name>
</gene>